<dbReference type="Proteomes" id="UP000708208">
    <property type="component" value="Unassembled WGS sequence"/>
</dbReference>
<proteinExistence type="predicted"/>
<feature type="non-terminal residue" evidence="1">
    <location>
        <position position="1"/>
    </location>
</feature>
<organism evidence="1 2">
    <name type="scientific">Allacma fusca</name>
    <dbReference type="NCBI Taxonomy" id="39272"/>
    <lineage>
        <taxon>Eukaryota</taxon>
        <taxon>Metazoa</taxon>
        <taxon>Ecdysozoa</taxon>
        <taxon>Arthropoda</taxon>
        <taxon>Hexapoda</taxon>
        <taxon>Collembola</taxon>
        <taxon>Symphypleona</taxon>
        <taxon>Sminthuridae</taxon>
        <taxon>Allacma</taxon>
    </lineage>
</organism>
<dbReference type="AlphaFoldDB" id="A0A8J2JCH7"/>
<keyword evidence="2" id="KW-1185">Reference proteome</keyword>
<protein>
    <submittedName>
        <fullName evidence="1">Uncharacterized protein</fullName>
    </submittedName>
</protein>
<evidence type="ECO:0000313" key="1">
    <source>
        <dbReference type="EMBL" id="CAG7716272.1"/>
    </source>
</evidence>
<comment type="caution">
    <text evidence="1">The sequence shown here is derived from an EMBL/GenBank/DDBJ whole genome shotgun (WGS) entry which is preliminary data.</text>
</comment>
<name>A0A8J2JCH7_9HEXA</name>
<evidence type="ECO:0000313" key="2">
    <source>
        <dbReference type="Proteomes" id="UP000708208"/>
    </source>
</evidence>
<dbReference type="EMBL" id="CAJVCH010037208">
    <property type="protein sequence ID" value="CAG7716272.1"/>
    <property type="molecule type" value="Genomic_DNA"/>
</dbReference>
<reference evidence="1" key="1">
    <citation type="submission" date="2021-06" db="EMBL/GenBank/DDBJ databases">
        <authorList>
            <person name="Hodson N. C."/>
            <person name="Mongue J. A."/>
            <person name="Jaron S. K."/>
        </authorList>
    </citation>
    <scope>NUCLEOTIDE SEQUENCE</scope>
</reference>
<sequence>GSRSLTPPAIEKFDFTSALMLSKKEERMRKKSKRSLKDAGALPEDEIEDDALIRLLNDMRSSARFNDVTMTELEPVSV</sequence>
<gene>
    <name evidence="1" type="ORF">AFUS01_LOCUS5792</name>
</gene>
<accession>A0A8J2JCH7</accession>